<dbReference type="InterPro" id="IPR017112">
    <property type="entry name" value="HXA9/HXB9/HXC9"/>
</dbReference>
<reference evidence="7" key="1">
    <citation type="journal article" date="2023" name="Science">
        <title>Genome structures resolve the early diversification of teleost fishes.</title>
        <authorList>
            <person name="Parey E."/>
            <person name="Louis A."/>
            <person name="Montfort J."/>
            <person name="Bouchez O."/>
            <person name="Roques C."/>
            <person name="Iampietro C."/>
            <person name="Lluch J."/>
            <person name="Castinel A."/>
            <person name="Donnadieu C."/>
            <person name="Desvignes T."/>
            <person name="Floi Bucao C."/>
            <person name="Jouanno E."/>
            <person name="Wen M."/>
            <person name="Mejri S."/>
            <person name="Dirks R."/>
            <person name="Jansen H."/>
            <person name="Henkel C."/>
            <person name="Chen W.J."/>
            <person name="Zahm M."/>
            <person name="Cabau C."/>
            <person name="Klopp C."/>
            <person name="Thompson A.W."/>
            <person name="Robinson-Rechavi M."/>
            <person name="Braasch I."/>
            <person name="Lecointre G."/>
            <person name="Bobe J."/>
            <person name="Postlethwait J.H."/>
            <person name="Berthelot C."/>
            <person name="Roest Crollius H."/>
            <person name="Guiguen Y."/>
        </authorList>
    </citation>
    <scope>NUCLEOTIDE SEQUENCE</scope>
    <source>
        <strain evidence="7">WJC10195</strain>
    </source>
</reference>
<evidence type="ECO:0000313" key="7">
    <source>
        <dbReference type="EMBL" id="KAJ8352026.1"/>
    </source>
</evidence>
<proteinExistence type="predicted"/>
<evidence type="ECO:0000256" key="1">
    <source>
        <dbReference type="ARBA" id="ARBA00003263"/>
    </source>
</evidence>
<accession>A0A9Q1F6U1</accession>
<organism evidence="7 8">
    <name type="scientific">Synaphobranchus kaupii</name>
    <name type="common">Kaup's arrowtooth eel</name>
    <dbReference type="NCBI Taxonomy" id="118154"/>
    <lineage>
        <taxon>Eukaryota</taxon>
        <taxon>Metazoa</taxon>
        <taxon>Chordata</taxon>
        <taxon>Craniata</taxon>
        <taxon>Vertebrata</taxon>
        <taxon>Euteleostomi</taxon>
        <taxon>Actinopterygii</taxon>
        <taxon>Neopterygii</taxon>
        <taxon>Teleostei</taxon>
        <taxon>Anguilliformes</taxon>
        <taxon>Synaphobranchidae</taxon>
        <taxon>Synaphobranchus</taxon>
    </lineage>
</organism>
<dbReference type="Proteomes" id="UP001152622">
    <property type="component" value="Chromosome 8"/>
</dbReference>
<evidence type="ECO:0000259" key="6">
    <source>
        <dbReference type="Pfam" id="PF04617"/>
    </source>
</evidence>
<dbReference type="GO" id="GO:0048704">
    <property type="term" value="P:embryonic skeletal system morphogenesis"/>
    <property type="evidence" value="ECO:0007669"/>
    <property type="project" value="TreeGrafter"/>
</dbReference>
<sequence length="191" mass="21012">MKQRTCTELVFVQSSHTATSRPSGAGDNADFSSCSFAPKSAVFPMSWSSVHPQSTAAVSGIYHPYIHQPQLAGTENRYVRSWIDPISNSVSFSGFHPSSRHYGTKPESLPSKRNECAAFEAQTPVVPDYICGAVLENKDKATKEPIASEFRATVSPKKRSSNNLTQATQLLIGFMHVPQERSDVLTQNIRH</sequence>
<name>A0A9Q1F6U1_SYNKA</name>
<dbReference type="PANTHER" id="PTHR45970:SF4">
    <property type="entry name" value="HOMEOBOX PROTEIN HOX-D9"/>
    <property type="match status" value="1"/>
</dbReference>
<evidence type="ECO:0000313" key="8">
    <source>
        <dbReference type="Proteomes" id="UP001152622"/>
    </source>
</evidence>
<dbReference type="GO" id="GO:0006357">
    <property type="term" value="P:regulation of transcription by RNA polymerase II"/>
    <property type="evidence" value="ECO:0007669"/>
    <property type="project" value="TreeGrafter"/>
</dbReference>
<protein>
    <recommendedName>
        <fullName evidence="6">Hox9 N-terminal activation domain-containing protein</fullName>
    </recommendedName>
</protein>
<dbReference type="EMBL" id="JAINUF010000008">
    <property type="protein sequence ID" value="KAJ8352026.1"/>
    <property type="molecule type" value="Genomic_DNA"/>
</dbReference>
<dbReference type="GO" id="GO:0009954">
    <property type="term" value="P:proximal/distal pattern formation"/>
    <property type="evidence" value="ECO:0007669"/>
    <property type="project" value="TreeGrafter"/>
</dbReference>
<keyword evidence="8" id="KW-1185">Reference proteome</keyword>
<dbReference type="AlphaFoldDB" id="A0A9Q1F6U1"/>
<dbReference type="InterPro" id="IPR006711">
    <property type="entry name" value="Hox9_activation_N"/>
</dbReference>
<evidence type="ECO:0000256" key="2">
    <source>
        <dbReference type="ARBA" id="ARBA00004123"/>
    </source>
</evidence>
<dbReference type="GO" id="GO:0003700">
    <property type="term" value="F:DNA-binding transcription factor activity"/>
    <property type="evidence" value="ECO:0007669"/>
    <property type="project" value="TreeGrafter"/>
</dbReference>
<comment type="subcellular location">
    <subcellularLocation>
        <location evidence="2">Nucleus</location>
    </subcellularLocation>
</comment>
<dbReference type="PANTHER" id="PTHR45970">
    <property type="entry name" value="AGAP004664-PA"/>
    <property type="match status" value="1"/>
</dbReference>
<keyword evidence="4" id="KW-0805">Transcription regulation</keyword>
<feature type="domain" description="Hox9 N-terminal activation" evidence="6">
    <location>
        <begin position="11"/>
        <end position="151"/>
    </location>
</feature>
<dbReference type="GO" id="GO:0005634">
    <property type="term" value="C:nucleus"/>
    <property type="evidence" value="ECO:0007669"/>
    <property type="project" value="UniProtKB-SubCell"/>
</dbReference>
<evidence type="ECO:0000256" key="4">
    <source>
        <dbReference type="ARBA" id="ARBA00023015"/>
    </source>
</evidence>
<dbReference type="Pfam" id="PF04617">
    <property type="entry name" value="Hox9_act"/>
    <property type="match status" value="1"/>
</dbReference>
<evidence type="ECO:0000256" key="5">
    <source>
        <dbReference type="ARBA" id="ARBA00023163"/>
    </source>
</evidence>
<keyword evidence="5" id="KW-0804">Transcription</keyword>
<comment type="function">
    <text evidence="1">Sequence-specific transcription factor which is part of a developmental regulatory system that provides cells with specific positional identities on the anterior-posterior axis.</text>
</comment>
<evidence type="ECO:0000256" key="3">
    <source>
        <dbReference type="ARBA" id="ARBA00022473"/>
    </source>
</evidence>
<keyword evidence="3" id="KW-0217">Developmental protein</keyword>
<comment type="caution">
    <text evidence="7">The sequence shown here is derived from an EMBL/GenBank/DDBJ whole genome shotgun (WGS) entry which is preliminary data.</text>
</comment>
<dbReference type="GO" id="GO:0009952">
    <property type="term" value="P:anterior/posterior pattern specification"/>
    <property type="evidence" value="ECO:0007669"/>
    <property type="project" value="TreeGrafter"/>
</dbReference>
<gene>
    <name evidence="7" type="ORF">SKAU_G00235020</name>
</gene>
<dbReference type="GO" id="GO:0000978">
    <property type="term" value="F:RNA polymerase II cis-regulatory region sequence-specific DNA binding"/>
    <property type="evidence" value="ECO:0007669"/>
    <property type="project" value="TreeGrafter"/>
</dbReference>
<dbReference type="GO" id="GO:0006351">
    <property type="term" value="P:DNA-templated transcription"/>
    <property type="evidence" value="ECO:0007669"/>
    <property type="project" value="InterPro"/>
</dbReference>
<dbReference type="OrthoDB" id="6159439at2759"/>